<dbReference type="Pfam" id="PF13499">
    <property type="entry name" value="EF-hand_7"/>
    <property type="match status" value="2"/>
</dbReference>
<dbReference type="SMART" id="SM00054">
    <property type="entry name" value="EFh"/>
    <property type="match status" value="4"/>
</dbReference>
<dbReference type="GO" id="GO:0005509">
    <property type="term" value="F:calcium ion binding"/>
    <property type="evidence" value="ECO:0007669"/>
    <property type="project" value="InterPro"/>
</dbReference>
<protein>
    <recommendedName>
        <fullName evidence="8">Troponin C, slow skeletal and cardiac muscles</fullName>
    </recommendedName>
</protein>
<feature type="non-terminal residue" evidence="10">
    <location>
        <position position="1"/>
    </location>
</feature>
<feature type="domain" description="EF-hand" evidence="9">
    <location>
        <begin position="179"/>
        <end position="211"/>
    </location>
</feature>
<evidence type="ECO:0000259" key="9">
    <source>
        <dbReference type="PROSITE" id="PS50222"/>
    </source>
</evidence>
<comment type="similarity">
    <text evidence="7">Belongs to the troponin C family.</text>
</comment>
<accession>A0A1B6MH94</accession>
<dbReference type="InterPro" id="IPR002048">
    <property type="entry name" value="EF_hand_dom"/>
</dbReference>
<dbReference type="PANTHER" id="PTHR23048:SF46">
    <property type="entry name" value="TROPONIN C-LIKE ISOFORM X1"/>
    <property type="match status" value="1"/>
</dbReference>
<evidence type="ECO:0000256" key="3">
    <source>
        <dbReference type="ARBA" id="ARBA00022837"/>
    </source>
</evidence>
<feature type="domain" description="EF-hand" evidence="9">
    <location>
        <begin position="143"/>
        <end position="178"/>
    </location>
</feature>
<evidence type="ECO:0000313" key="10">
    <source>
        <dbReference type="EMBL" id="JAT35265.1"/>
    </source>
</evidence>
<dbReference type="PANTHER" id="PTHR23048">
    <property type="entry name" value="MYOSIN LIGHT CHAIN 1, 3"/>
    <property type="match status" value="1"/>
</dbReference>
<dbReference type="InterPro" id="IPR050230">
    <property type="entry name" value="CALM/Myosin/TropC-like"/>
</dbReference>
<evidence type="ECO:0000256" key="6">
    <source>
        <dbReference type="ARBA" id="ARBA00037722"/>
    </source>
</evidence>
<keyword evidence="2" id="KW-0677">Repeat</keyword>
<dbReference type="EMBL" id="GEBQ01004712">
    <property type="protein sequence ID" value="JAT35265.1"/>
    <property type="molecule type" value="Transcribed_RNA"/>
</dbReference>
<dbReference type="PROSITE" id="PS50222">
    <property type="entry name" value="EF_HAND_2"/>
    <property type="match status" value="4"/>
</dbReference>
<keyword evidence="5" id="KW-0514">Muscle protein</keyword>
<feature type="domain" description="EF-hand" evidence="9">
    <location>
        <begin position="66"/>
        <end position="101"/>
    </location>
</feature>
<dbReference type="GO" id="GO:1990584">
    <property type="term" value="C:cardiac Troponin complex"/>
    <property type="evidence" value="ECO:0007669"/>
    <property type="project" value="UniProtKB-ARBA"/>
</dbReference>
<dbReference type="PROSITE" id="PS00018">
    <property type="entry name" value="EF_HAND_1"/>
    <property type="match status" value="2"/>
</dbReference>
<keyword evidence="4" id="KW-0007">Acetylation</keyword>
<dbReference type="FunFam" id="1.10.238.10:FF:000033">
    <property type="entry name" value="Troponin C, slow skeletal and cardiac muscles"/>
    <property type="match status" value="1"/>
</dbReference>
<evidence type="ECO:0000256" key="1">
    <source>
        <dbReference type="ARBA" id="ARBA00022723"/>
    </source>
</evidence>
<dbReference type="AlphaFoldDB" id="A0A1B6MH94"/>
<gene>
    <name evidence="10" type="ORF">g.1001</name>
</gene>
<dbReference type="InterPro" id="IPR018247">
    <property type="entry name" value="EF_Hand_1_Ca_BS"/>
</dbReference>
<dbReference type="GO" id="GO:0016460">
    <property type="term" value="C:myosin II complex"/>
    <property type="evidence" value="ECO:0007669"/>
    <property type="project" value="TreeGrafter"/>
</dbReference>
<dbReference type="InterPro" id="IPR011992">
    <property type="entry name" value="EF-hand-dom_pair"/>
</dbReference>
<comment type="function">
    <text evidence="6">Troponin is the central regulatory protein of striated muscle contraction. Tn consists of three components: Tn-I which is the inhibitor of actomyosin ATPase, Tn-T which contains the binding site for tropomyosin and Tn-C. The binding of calcium to Tn-C abolishes the inhibitory action of Tn on actin filaments.</text>
</comment>
<name>A0A1B6MH94_9HEMI</name>
<reference evidence="10" key="1">
    <citation type="submission" date="2015-11" db="EMBL/GenBank/DDBJ databases">
        <title>De novo transcriptome assembly of four potential Pierce s Disease insect vectors from Arizona vineyards.</title>
        <authorList>
            <person name="Tassone E.E."/>
        </authorList>
    </citation>
    <scope>NUCLEOTIDE SEQUENCE</scope>
</reference>
<evidence type="ECO:0000256" key="2">
    <source>
        <dbReference type="ARBA" id="ARBA00022737"/>
    </source>
</evidence>
<evidence type="ECO:0000256" key="7">
    <source>
        <dbReference type="ARBA" id="ARBA00038202"/>
    </source>
</evidence>
<proteinExistence type="inferred from homology"/>
<dbReference type="Gene3D" id="1.10.238.10">
    <property type="entry name" value="EF-hand"/>
    <property type="match status" value="2"/>
</dbReference>
<keyword evidence="1" id="KW-0479">Metal-binding</keyword>
<dbReference type="CDD" id="cd00051">
    <property type="entry name" value="EFh"/>
    <property type="match status" value="2"/>
</dbReference>
<keyword evidence="3" id="KW-0106">Calcium</keyword>
<evidence type="ECO:0000256" key="4">
    <source>
        <dbReference type="ARBA" id="ARBA00022990"/>
    </source>
</evidence>
<feature type="domain" description="EF-hand" evidence="9">
    <location>
        <begin position="102"/>
        <end position="137"/>
    </location>
</feature>
<evidence type="ECO:0000256" key="5">
    <source>
        <dbReference type="ARBA" id="ARBA00023179"/>
    </source>
</evidence>
<organism evidence="10">
    <name type="scientific">Graphocephala atropunctata</name>
    <dbReference type="NCBI Taxonomy" id="36148"/>
    <lineage>
        <taxon>Eukaryota</taxon>
        <taxon>Metazoa</taxon>
        <taxon>Ecdysozoa</taxon>
        <taxon>Arthropoda</taxon>
        <taxon>Hexapoda</taxon>
        <taxon>Insecta</taxon>
        <taxon>Pterygota</taxon>
        <taxon>Neoptera</taxon>
        <taxon>Paraneoptera</taxon>
        <taxon>Hemiptera</taxon>
        <taxon>Auchenorrhyncha</taxon>
        <taxon>Membracoidea</taxon>
        <taxon>Cicadellidae</taxon>
        <taxon>Cicadellinae</taxon>
        <taxon>Cicadellini</taxon>
        <taxon>Graphocephala</taxon>
    </lineage>
</organism>
<sequence length="211" mass="24181">AVFLDIRCKVGRTNRKESKSKLFGCQLVFTNQRLQQRRGHCNPYSLLNKTEGIIMAEEDDSQLNEEQIKLLKNAFNAFDQEQKGSISVEMVGTILEMLGWSMSPSELKEIVDEVDADGSGWLEFDEFCILASRFLTEEEEAGNCEEELREAFRLYDKEGQGYITTEVLKEIFRELDHTITEDDLENMIDEIDADGSGTVDFEEFMEVMTGE</sequence>
<dbReference type="SUPFAM" id="SSF47473">
    <property type="entry name" value="EF-hand"/>
    <property type="match status" value="1"/>
</dbReference>
<evidence type="ECO:0000256" key="8">
    <source>
        <dbReference type="ARBA" id="ARBA00044185"/>
    </source>
</evidence>